<dbReference type="Proteomes" id="UP000216438">
    <property type="component" value="Chromosome"/>
</dbReference>
<organism evidence="2 3">
    <name type="scientific">Candidatus Hamiltonella defensa</name>
    <name type="common">Bemisia tabaci</name>
    <dbReference type="NCBI Taxonomy" id="672795"/>
    <lineage>
        <taxon>Bacteria</taxon>
        <taxon>Pseudomonadati</taxon>
        <taxon>Pseudomonadota</taxon>
        <taxon>Gammaproteobacteria</taxon>
        <taxon>Enterobacterales</taxon>
        <taxon>Enterobacteriaceae</taxon>
        <taxon>aphid secondary symbionts</taxon>
        <taxon>Candidatus Williamhamiltonella</taxon>
    </lineage>
</organism>
<reference evidence="3" key="1">
    <citation type="submission" date="2016-06" db="EMBL/GenBank/DDBJ databases">
        <authorList>
            <person name="Chen W."/>
            <person name="Hasegawa D.K."/>
        </authorList>
    </citation>
    <scope>NUCLEOTIDE SEQUENCE [LARGE SCALE GENOMIC DNA]</scope>
    <source>
        <strain evidence="3">MEAM1</strain>
    </source>
</reference>
<feature type="region of interest" description="Disordered" evidence="1">
    <location>
        <begin position="24"/>
        <end position="130"/>
    </location>
</feature>
<reference evidence="2 3" key="2">
    <citation type="submission" date="2017-09" db="EMBL/GenBank/DDBJ databases">
        <title>The genome of whitefly Bemisia tabaci, a global crop pest, provides novel insights into virus transmission, host adaptation and insecticide resistance.</title>
        <authorList>
            <person name="Kaur N."/>
            <person name="Kliot A."/>
            <person name="Pinheiro P.V."/>
            <person name="Luan J."/>
            <person name="Zheng Y."/>
            <person name="Liu W."/>
            <person name="Sun H."/>
            <person name="Yang X."/>
            <person name="Xu Y."/>
            <person name="Luo Y."/>
            <person name="Kruse A."/>
            <person name="Fisher T.W."/>
            <person name="Nelson D.R."/>
            <person name="Elimelech M."/>
            <person name="MacCoss M."/>
            <person name="Johnson R."/>
            <person name="Cohen E."/>
            <person name="Hunter W.B."/>
            <person name="Brown J.K."/>
            <person name="Jander G."/>
            <person name="Cilia M."/>
            <person name="Douglas A.E."/>
            <person name="Ghanim M."/>
            <person name="Simmons A.M."/>
            <person name="Wintermantel W.M."/>
            <person name="Ling K.-S."/>
            <person name="Fei Z."/>
        </authorList>
    </citation>
    <scope>NUCLEOTIDE SEQUENCE [LARGE SCALE GENOMIC DNA]</scope>
    <source>
        <strain evidence="2 3">MEAM1</strain>
    </source>
</reference>
<dbReference type="AlphaFoldDB" id="A0A249DY13"/>
<dbReference type="Gene3D" id="3.80.10.10">
    <property type="entry name" value="Ribonuclease Inhibitor"/>
    <property type="match status" value="1"/>
</dbReference>
<accession>A0A249DY13</accession>
<feature type="compositionally biased region" description="Basic and acidic residues" evidence="1">
    <location>
        <begin position="68"/>
        <end position="81"/>
    </location>
</feature>
<proteinExistence type="predicted"/>
<dbReference type="RefSeq" id="WP_095591372.1">
    <property type="nucleotide sequence ID" value="NZ_CP016303.1"/>
</dbReference>
<sequence length="530" mass="59392">MTRTNLNPNSSNFSKIKAMFEGLTTKKPSEKAFEGLKSVTNTTEPKAQLPSPKAKSTEGEPPPAAPEKTGETKQKYKELKQQHKANLLSKSVTPRLQKPPVPPRTVAPQAAELQATPRLQKPPVPPRTRTKNKFLQDKLDEVALTGKLDCKGITDESLINSALLKIRKAHLPIRTLDLSECHLTHLPTLLLEKKFEHLTSLQLNDNPILTQLPHNMDELLPKLAHLDISRTGINPIDSAGIFRLLRRTDLFIIELDVAPVTADEYRDKMTSIFGQKERFLGKTVKLSKDGSIKVFSSKAESIRSKLIAQREGLLKSAPGVELIMPFSQSKGRFDIACPGDGICAGISTAISLSVLAGQRVEGFLKNLYMDSSEGQRKGKVNLPYVHGLNELQSRVESLIQIEQYLKERNMEYKRLDYFGNEDAAAENLKSTVAFLQNQVWATTENKALDIRLHYKYGNGHVISFVISDEKNDKQEKAVYFAEPNIGIFRIWLKENSNQLNDFFLKYADSEYRTPEKFIVSEIKKAAAAST</sequence>
<evidence type="ECO:0000256" key="1">
    <source>
        <dbReference type="SAM" id="MobiDB-lite"/>
    </source>
</evidence>
<dbReference type="SUPFAM" id="SSF52058">
    <property type="entry name" value="L domain-like"/>
    <property type="match status" value="1"/>
</dbReference>
<protein>
    <submittedName>
        <fullName evidence="2">Uncharacterized protein</fullName>
    </submittedName>
</protein>
<evidence type="ECO:0000313" key="2">
    <source>
        <dbReference type="EMBL" id="ASX26436.1"/>
    </source>
</evidence>
<gene>
    <name evidence="2" type="ORF">BA171_05025</name>
</gene>
<dbReference type="EMBL" id="CP016303">
    <property type="protein sequence ID" value="ASX26436.1"/>
    <property type="molecule type" value="Genomic_DNA"/>
</dbReference>
<evidence type="ECO:0000313" key="3">
    <source>
        <dbReference type="Proteomes" id="UP000216438"/>
    </source>
</evidence>
<name>A0A249DY13_9ENTR</name>
<dbReference type="InterPro" id="IPR032675">
    <property type="entry name" value="LRR_dom_sf"/>
</dbReference>